<protein>
    <submittedName>
        <fullName evidence="1">Uncharacterized protein</fullName>
    </submittedName>
</protein>
<dbReference type="EMBL" id="CM044702">
    <property type="protein sequence ID" value="KAI5677943.1"/>
    <property type="molecule type" value="Genomic_DNA"/>
</dbReference>
<comment type="caution">
    <text evidence="1">The sequence shown here is derived from an EMBL/GenBank/DDBJ whole genome shotgun (WGS) entry which is preliminary data.</text>
</comment>
<keyword evidence="2" id="KW-1185">Reference proteome</keyword>
<organism evidence="1 2">
    <name type="scientific">Catharanthus roseus</name>
    <name type="common">Madagascar periwinkle</name>
    <name type="synonym">Vinca rosea</name>
    <dbReference type="NCBI Taxonomy" id="4058"/>
    <lineage>
        <taxon>Eukaryota</taxon>
        <taxon>Viridiplantae</taxon>
        <taxon>Streptophyta</taxon>
        <taxon>Embryophyta</taxon>
        <taxon>Tracheophyta</taxon>
        <taxon>Spermatophyta</taxon>
        <taxon>Magnoliopsida</taxon>
        <taxon>eudicotyledons</taxon>
        <taxon>Gunneridae</taxon>
        <taxon>Pentapetalae</taxon>
        <taxon>asterids</taxon>
        <taxon>lamiids</taxon>
        <taxon>Gentianales</taxon>
        <taxon>Apocynaceae</taxon>
        <taxon>Rauvolfioideae</taxon>
        <taxon>Vinceae</taxon>
        <taxon>Catharanthinae</taxon>
        <taxon>Catharanthus</taxon>
    </lineage>
</organism>
<dbReference type="Proteomes" id="UP001060085">
    <property type="component" value="Linkage Group LG02"/>
</dbReference>
<sequence>MGKFELILIPSPGIGHLASTIGLAKLLVSRDERLSVTVLIIQTPPETNIKSYKDIFATDSISGLQFIELPRVESSAPNSVLSDEFMAAQKKPVRYAVEKIAESGKTRISGIIVDMFCTQIIDVANEFGIPSYVFFTSGAATLGLTLHLQNLRDEFSKDITEFKDSDVQLSVPTFVNPVPAKVLPSILLDKTGGGSARFLNMAKRIRETKGILINTFLELESHALKSLSDDENIPPVYSVGPIINFTKKGNNQEEDLIIKWLDNQPISSVVFLCFGSMGSFDNDEIKEIASALERSGHRFLWSLRKLSRKDKPSVSSDYENFEDVLPKGFLERISARGKVIGWSPQMEVLSHSAVGGFVSHCGWNSILESVWTGVPIATWPMYAEQQANAFQMIKELEMAVEIKMDYRKDFLTPKGKIVTTEEIENGIKILMDPENEIWKKVKQMKENSRMALEKGGSSYNSLGTFINEFMVNA</sequence>
<gene>
    <name evidence="1" type="ORF">M9H77_08893</name>
</gene>
<name>A0ACC0BZE7_CATRO</name>
<accession>A0ACC0BZE7</accession>
<evidence type="ECO:0000313" key="2">
    <source>
        <dbReference type="Proteomes" id="UP001060085"/>
    </source>
</evidence>
<evidence type="ECO:0000313" key="1">
    <source>
        <dbReference type="EMBL" id="KAI5677943.1"/>
    </source>
</evidence>
<proteinExistence type="predicted"/>
<reference evidence="2" key="1">
    <citation type="journal article" date="2023" name="Nat. Plants">
        <title>Single-cell RNA sequencing provides a high-resolution roadmap for understanding the multicellular compartmentation of specialized metabolism.</title>
        <authorList>
            <person name="Sun S."/>
            <person name="Shen X."/>
            <person name="Li Y."/>
            <person name="Li Y."/>
            <person name="Wang S."/>
            <person name="Li R."/>
            <person name="Zhang H."/>
            <person name="Shen G."/>
            <person name="Guo B."/>
            <person name="Wei J."/>
            <person name="Xu J."/>
            <person name="St-Pierre B."/>
            <person name="Chen S."/>
            <person name="Sun C."/>
        </authorList>
    </citation>
    <scope>NUCLEOTIDE SEQUENCE [LARGE SCALE GENOMIC DNA]</scope>
</reference>